<feature type="transmembrane region" description="Helical" evidence="1">
    <location>
        <begin position="6"/>
        <end position="25"/>
    </location>
</feature>
<evidence type="ECO:0000313" key="3">
    <source>
        <dbReference type="EMBL" id="RBP44287.1"/>
    </source>
</evidence>
<dbReference type="InterPro" id="IPR021994">
    <property type="entry name" value="DUF3592"/>
</dbReference>
<gene>
    <name evidence="3" type="ORF">DES53_104106</name>
</gene>
<proteinExistence type="predicted"/>
<evidence type="ECO:0000313" key="4">
    <source>
        <dbReference type="Proteomes" id="UP000253426"/>
    </source>
</evidence>
<dbReference type="RefSeq" id="WP_170157076.1">
    <property type="nucleotide sequence ID" value="NZ_QNRR01000004.1"/>
</dbReference>
<keyword evidence="1" id="KW-1133">Transmembrane helix</keyword>
<keyword evidence="4" id="KW-1185">Reference proteome</keyword>
<keyword evidence="1" id="KW-0812">Transmembrane</keyword>
<evidence type="ECO:0000259" key="2">
    <source>
        <dbReference type="Pfam" id="PF12158"/>
    </source>
</evidence>
<organism evidence="3 4">
    <name type="scientific">Roseimicrobium gellanilyticum</name>
    <dbReference type="NCBI Taxonomy" id="748857"/>
    <lineage>
        <taxon>Bacteria</taxon>
        <taxon>Pseudomonadati</taxon>
        <taxon>Verrucomicrobiota</taxon>
        <taxon>Verrucomicrobiia</taxon>
        <taxon>Verrucomicrobiales</taxon>
        <taxon>Verrucomicrobiaceae</taxon>
        <taxon>Roseimicrobium</taxon>
    </lineage>
</organism>
<feature type="domain" description="DUF3592" evidence="2">
    <location>
        <begin position="45"/>
        <end position="132"/>
    </location>
</feature>
<feature type="transmembrane region" description="Helical" evidence="1">
    <location>
        <begin position="139"/>
        <end position="162"/>
    </location>
</feature>
<comment type="caution">
    <text evidence="3">The sequence shown here is derived from an EMBL/GenBank/DDBJ whole genome shotgun (WGS) entry which is preliminary data.</text>
</comment>
<name>A0A366HMC4_9BACT</name>
<dbReference type="EMBL" id="QNRR01000004">
    <property type="protein sequence ID" value="RBP44287.1"/>
    <property type="molecule type" value="Genomic_DNA"/>
</dbReference>
<dbReference type="Proteomes" id="UP000253426">
    <property type="component" value="Unassembled WGS sequence"/>
</dbReference>
<dbReference type="Pfam" id="PF12158">
    <property type="entry name" value="DUF3592"/>
    <property type="match status" value="1"/>
</dbReference>
<evidence type="ECO:0000256" key="1">
    <source>
        <dbReference type="SAM" id="Phobius"/>
    </source>
</evidence>
<protein>
    <submittedName>
        <fullName evidence="3">Uncharacterized protein DUF3592</fullName>
    </submittedName>
</protein>
<reference evidence="3 4" key="1">
    <citation type="submission" date="2018-06" db="EMBL/GenBank/DDBJ databases">
        <title>Genomic Encyclopedia of Type Strains, Phase IV (KMG-IV): sequencing the most valuable type-strain genomes for metagenomic binning, comparative biology and taxonomic classification.</title>
        <authorList>
            <person name="Goeker M."/>
        </authorList>
    </citation>
    <scope>NUCLEOTIDE SEQUENCE [LARGE SCALE GENOMIC DNA]</scope>
    <source>
        <strain evidence="3 4">DSM 25532</strain>
    </source>
</reference>
<dbReference type="AlphaFoldDB" id="A0A366HMC4"/>
<sequence length="164" mass="17498">MPPLIQWVLVIFGLWMIYLNVQGLLAKKKNLALATAAVNWPSVIGTVVSSNIVEGRSTDSKTGQTYHSYSPKVEYSYTVAGAGLQGTRIAFGRILYYQPTEAEAFLTKHAPGASISVWHDPAAPAEAVLDRDPAHATHLVVADFAMLGFGLLAAGAGVWSMLVG</sequence>
<accession>A0A366HMC4</accession>
<keyword evidence="1" id="KW-0472">Membrane</keyword>